<accession>A0A7C8Z3T7</accession>
<proteinExistence type="predicted"/>
<name>A0A7C8Z3T7_OPUST</name>
<dbReference type="EMBL" id="GISG01088239">
    <property type="protein sequence ID" value="MBA4633758.1"/>
    <property type="molecule type" value="Transcribed_RNA"/>
</dbReference>
<reference evidence="1" key="1">
    <citation type="journal article" date="2013" name="J. Plant Res.">
        <title>Effect of fungi and light on seed germination of three Opuntia species from semiarid lands of central Mexico.</title>
        <authorList>
            <person name="Delgado-Sanchez P."/>
            <person name="Jimenez-Bremont J.F."/>
            <person name="Guerrero-Gonzalez Mde L."/>
            <person name="Flores J."/>
        </authorList>
    </citation>
    <scope>NUCLEOTIDE SEQUENCE</scope>
    <source>
        <tissue evidence="1">Cladode</tissue>
    </source>
</reference>
<protein>
    <submittedName>
        <fullName evidence="1">Uncharacterized protein</fullName>
    </submittedName>
</protein>
<reference evidence="1" key="2">
    <citation type="submission" date="2020-07" db="EMBL/GenBank/DDBJ databases">
        <authorList>
            <person name="Vera ALvarez R."/>
            <person name="Arias-Moreno D.M."/>
            <person name="Jimenez-Jacinto V."/>
            <person name="Jimenez-Bremont J.F."/>
            <person name="Swaminathan K."/>
            <person name="Moose S.P."/>
            <person name="Guerrero-Gonzalez M.L."/>
            <person name="Marino-Ramirez L."/>
            <person name="Landsman D."/>
            <person name="Rodriguez-Kessler M."/>
            <person name="Delgado-Sanchez P."/>
        </authorList>
    </citation>
    <scope>NUCLEOTIDE SEQUENCE</scope>
    <source>
        <tissue evidence="1">Cladode</tissue>
    </source>
</reference>
<organism evidence="1">
    <name type="scientific">Opuntia streptacantha</name>
    <name type="common">Prickly pear cactus</name>
    <name type="synonym">Opuntia cardona</name>
    <dbReference type="NCBI Taxonomy" id="393608"/>
    <lineage>
        <taxon>Eukaryota</taxon>
        <taxon>Viridiplantae</taxon>
        <taxon>Streptophyta</taxon>
        <taxon>Embryophyta</taxon>
        <taxon>Tracheophyta</taxon>
        <taxon>Spermatophyta</taxon>
        <taxon>Magnoliopsida</taxon>
        <taxon>eudicotyledons</taxon>
        <taxon>Gunneridae</taxon>
        <taxon>Pentapetalae</taxon>
        <taxon>Caryophyllales</taxon>
        <taxon>Cactineae</taxon>
        <taxon>Cactaceae</taxon>
        <taxon>Opuntioideae</taxon>
        <taxon>Opuntia</taxon>
    </lineage>
</organism>
<sequence>MGNSPCISELLFSHRKDHPKGFYKACSNTPNNLSLLCSASESNLPSLLRPHLFLHILAGKFQAPPLCFRKAPSFLSSSHFIPSFSRHCLLAHKSKNLPCLRKWHQPRT</sequence>
<dbReference type="AlphaFoldDB" id="A0A7C8Z3T7"/>
<evidence type="ECO:0000313" key="1">
    <source>
        <dbReference type="EMBL" id="MBA4633758.1"/>
    </source>
</evidence>